<feature type="modified residue" description="4-aspartylphosphate" evidence="1">
    <location>
        <position position="62"/>
    </location>
</feature>
<evidence type="ECO:0000313" key="3">
    <source>
        <dbReference type="EMBL" id="MFD2162983.1"/>
    </source>
</evidence>
<keyword evidence="1" id="KW-0597">Phosphoprotein</keyword>
<dbReference type="PANTHER" id="PTHR44520">
    <property type="entry name" value="RESPONSE REGULATOR RCP1-RELATED"/>
    <property type="match status" value="1"/>
</dbReference>
<proteinExistence type="predicted"/>
<keyword evidence="4" id="KW-1185">Reference proteome</keyword>
<reference evidence="4" key="1">
    <citation type="journal article" date="2019" name="Int. J. Syst. Evol. Microbiol.">
        <title>The Global Catalogue of Microorganisms (GCM) 10K type strain sequencing project: providing services to taxonomists for standard genome sequencing and annotation.</title>
        <authorList>
            <consortium name="The Broad Institute Genomics Platform"/>
            <consortium name="The Broad Institute Genome Sequencing Center for Infectious Disease"/>
            <person name="Wu L."/>
            <person name="Ma J."/>
        </authorList>
    </citation>
    <scope>NUCLEOTIDE SEQUENCE [LARGE SCALE GENOMIC DNA]</scope>
    <source>
        <strain evidence="4">KCTC 42217</strain>
    </source>
</reference>
<dbReference type="SMART" id="SM00448">
    <property type="entry name" value="REC"/>
    <property type="match status" value="1"/>
</dbReference>
<dbReference type="PROSITE" id="PS50110">
    <property type="entry name" value="RESPONSE_REGULATORY"/>
    <property type="match status" value="1"/>
</dbReference>
<sequence>MANSSTIAIIDDDKIFHALTRRVIENAGTDQILEFYDGQEAFSYILENQHNPGQLPDLIFLDIQMPFMDGWQFLEQYVTIKIAKAIIIYIVSSSISSLDQEKSHHFPVIKDFIIKPFTRERILEVLSEFKAE</sequence>
<dbReference type="InterPro" id="IPR052893">
    <property type="entry name" value="TCS_response_regulator"/>
</dbReference>
<evidence type="ECO:0000256" key="1">
    <source>
        <dbReference type="PROSITE-ProRule" id="PRU00169"/>
    </source>
</evidence>
<dbReference type="Pfam" id="PF00072">
    <property type="entry name" value="Response_reg"/>
    <property type="match status" value="1"/>
</dbReference>
<dbReference type="InterPro" id="IPR011006">
    <property type="entry name" value="CheY-like_superfamily"/>
</dbReference>
<dbReference type="EMBL" id="JBHUHZ010000001">
    <property type="protein sequence ID" value="MFD2162983.1"/>
    <property type="molecule type" value="Genomic_DNA"/>
</dbReference>
<accession>A0ABW4ZLM9</accession>
<evidence type="ECO:0000313" key="4">
    <source>
        <dbReference type="Proteomes" id="UP001597387"/>
    </source>
</evidence>
<dbReference type="PANTHER" id="PTHR44520:SF2">
    <property type="entry name" value="RESPONSE REGULATOR RCP1"/>
    <property type="match status" value="1"/>
</dbReference>
<comment type="caution">
    <text evidence="3">The sequence shown here is derived from an EMBL/GenBank/DDBJ whole genome shotgun (WGS) entry which is preliminary data.</text>
</comment>
<dbReference type="SUPFAM" id="SSF52172">
    <property type="entry name" value="CheY-like"/>
    <property type="match status" value="1"/>
</dbReference>
<protein>
    <submittedName>
        <fullName evidence="3">Response regulator</fullName>
    </submittedName>
</protein>
<organism evidence="3 4">
    <name type="scientific">Paradesertivirga mongoliensis</name>
    <dbReference type="NCBI Taxonomy" id="2100740"/>
    <lineage>
        <taxon>Bacteria</taxon>
        <taxon>Pseudomonadati</taxon>
        <taxon>Bacteroidota</taxon>
        <taxon>Sphingobacteriia</taxon>
        <taxon>Sphingobacteriales</taxon>
        <taxon>Sphingobacteriaceae</taxon>
        <taxon>Paradesertivirga</taxon>
    </lineage>
</organism>
<name>A0ABW4ZLM9_9SPHI</name>
<dbReference type="Proteomes" id="UP001597387">
    <property type="component" value="Unassembled WGS sequence"/>
</dbReference>
<dbReference type="InterPro" id="IPR001789">
    <property type="entry name" value="Sig_transdc_resp-reg_receiver"/>
</dbReference>
<dbReference type="RefSeq" id="WP_255902527.1">
    <property type="nucleotide sequence ID" value="NZ_JAFMZO010000003.1"/>
</dbReference>
<evidence type="ECO:0000259" key="2">
    <source>
        <dbReference type="PROSITE" id="PS50110"/>
    </source>
</evidence>
<dbReference type="Gene3D" id="3.40.50.2300">
    <property type="match status" value="1"/>
</dbReference>
<feature type="domain" description="Response regulatory" evidence="2">
    <location>
        <begin position="6"/>
        <end position="130"/>
    </location>
</feature>
<gene>
    <name evidence="3" type="ORF">ACFSJU_11315</name>
</gene>